<evidence type="ECO:0000313" key="5">
    <source>
        <dbReference type="Proteomes" id="UP000193866"/>
    </source>
</evidence>
<dbReference type="SUPFAM" id="SSF52980">
    <property type="entry name" value="Restriction endonuclease-like"/>
    <property type="match status" value="1"/>
</dbReference>
<evidence type="ECO:0000259" key="2">
    <source>
        <dbReference type="Pfam" id="PF04471"/>
    </source>
</evidence>
<keyword evidence="4" id="KW-0255">Endonuclease</keyword>
<feature type="region of interest" description="Disordered" evidence="1">
    <location>
        <begin position="115"/>
        <end position="142"/>
    </location>
</feature>
<dbReference type="Proteomes" id="UP000193866">
    <property type="component" value="Unassembled WGS sequence"/>
</dbReference>
<evidence type="ECO:0000259" key="3">
    <source>
        <dbReference type="Pfam" id="PF14338"/>
    </source>
</evidence>
<keyword evidence="5" id="KW-1185">Reference proteome</keyword>
<protein>
    <submittedName>
        <fullName evidence="4">Restriction endonuclease</fullName>
    </submittedName>
</protein>
<dbReference type="Pfam" id="PF04471">
    <property type="entry name" value="Mrr_cat"/>
    <property type="match status" value="1"/>
</dbReference>
<dbReference type="OrthoDB" id="9803736at2"/>
<name>A0A1X1YNR2_9MYCO</name>
<dbReference type="InterPro" id="IPR052906">
    <property type="entry name" value="Type_IV_Methyl-Rstrct_Enzyme"/>
</dbReference>
<sequence>MTIPDYQTLMRPVLASLADGAVRRSREVIEGMADEFDLTPEERAAKVPSGQRRIDNRAGWALSYLVQSGLIERPGRGLVQISDEGRAALDRFPERIDTKALEAYPAFVEFRNRKRGRATADGDNEDQKKTTADDEQSTPNDLAEQAERINRAAVEREVLAAALNLTPTGFEELVVRLLNRMGYGRKGSADRTVATGDGGIDGIISQDPLGLDRIYVQAKRYTDAPVDRPAIHGFAGALLSKQGDRGVFITTSRFTKGAIDEAERINARIELIDGTRLAELLVEHGVGVQLEQSVTLYRLDEDFFDSI</sequence>
<accession>A0A1X1YNR2</accession>
<dbReference type="PANTHER" id="PTHR30015">
    <property type="entry name" value="MRR RESTRICTION SYSTEM PROTEIN"/>
    <property type="match status" value="1"/>
</dbReference>
<proteinExistence type="predicted"/>
<dbReference type="EMBL" id="LQPG01000010">
    <property type="protein sequence ID" value="ORW12702.1"/>
    <property type="molecule type" value="Genomic_DNA"/>
</dbReference>
<comment type="caution">
    <text evidence="4">The sequence shown here is derived from an EMBL/GenBank/DDBJ whole genome shotgun (WGS) entry which is preliminary data.</text>
</comment>
<feature type="domain" description="Restriction system protein Mrr-like N-terminal" evidence="3">
    <location>
        <begin position="6"/>
        <end position="90"/>
    </location>
</feature>
<dbReference type="AlphaFoldDB" id="A0A1X1YNR2"/>
<dbReference type="Gene3D" id="3.40.1350.10">
    <property type="match status" value="1"/>
</dbReference>
<dbReference type="GO" id="GO:0003677">
    <property type="term" value="F:DNA binding"/>
    <property type="evidence" value="ECO:0007669"/>
    <property type="project" value="InterPro"/>
</dbReference>
<feature type="domain" description="Restriction endonuclease type IV Mrr" evidence="2">
    <location>
        <begin position="164"/>
        <end position="281"/>
    </location>
</feature>
<dbReference type="Pfam" id="PF14338">
    <property type="entry name" value="Mrr_N"/>
    <property type="match status" value="1"/>
</dbReference>
<dbReference type="InterPro" id="IPR011335">
    <property type="entry name" value="Restrct_endonuc-II-like"/>
</dbReference>
<dbReference type="InterPro" id="IPR025745">
    <property type="entry name" value="Mrr-like_N_dom"/>
</dbReference>
<dbReference type="STRING" id="1108812.AWC16_05895"/>
<evidence type="ECO:0000256" key="1">
    <source>
        <dbReference type="SAM" id="MobiDB-lite"/>
    </source>
</evidence>
<dbReference type="PANTHER" id="PTHR30015:SF7">
    <property type="entry name" value="TYPE IV METHYL-DIRECTED RESTRICTION ENZYME ECOKMRR"/>
    <property type="match status" value="1"/>
</dbReference>
<gene>
    <name evidence="4" type="ORF">AWC16_05895</name>
</gene>
<dbReference type="RefSeq" id="WP_085263588.1">
    <property type="nucleotide sequence ID" value="NZ_LQPG01000010.1"/>
</dbReference>
<keyword evidence="4" id="KW-0540">Nuclease</keyword>
<keyword evidence="4" id="KW-0378">Hydrolase</keyword>
<dbReference type="InterPro" id="IPR007560">
    <property type="entry name" value="Restrct_endonuc_IV_Mrr"/>
</dbReference>
<evidence type="ECO:0000313" key="4">
    <source>
        <dbReference type="EMBL" id="ORW12702.1"/>
    </source>
</evidence>
<dbReference type="GO" id="GO:0009307">
    <property type="term" value="P:DNA restriction-modification system"/>
    <property type="evidence" value="ECO:0007669"/>
    <property type="project" value="InterPro"/>
</dbReference>
<reference evidence="4 5" key="1">
    <citation type="submission" date="2016-01" db="EMBL/GenBank/DDBJ databases">
        <title>The new phylogeny of the genus Mycobacterium.</title>
        <authorList>
            <person name="Tarcisio F."/>
            <person name="Conor M."/>
            <person name="Antonella G."/>
            <person name="Elisabetta G."/>
            <person name="Giulia F.S."/>
            <person name="Sara T."/>
            <person name="Anna F."/>
            <person name="Clotilde B."/>
            <person name="Roberto B."/>
            <person name="Veronica D.S."/>
            <person name="Fabio R."/>
            <person name="Monica P."/>
            <person name="Olivier J."/>
            <person name="Enrico T."/>
            <person name="Nicola S."/>
        </authorList>
    </citation>
    <scope>NUCLEOTIDE SEQUENCE [LARGE SCALE GENOMIC DNA]</scope>
    <source>
        <strain evidence="4 5">DSM 45394</strain>
    </source>
</reference>
<dbReference type="InterPro" id="IPR011856">
    <property type="entry name" value="tRNA_endonuc-like_dom_sf"/>
</dbReference>
<dbReference type="GO" id="GO:0015666">
    <property type="term" value="F:restriction endodeoxyribonuclease activity"/>
    <property type="evidence" value="ECO:0007669"/>
    <property type="project" value="TreeGrafter"/>
</dbReference>
<organism evidence="4 5">
    <name type="scientific">Mycolicibacter longobardus</name>
    <dbReference type="NCBI Taxonomy" id="1108812"/>
    <lineage>
        <taxon>Bacteria</taxon>
        <taxon>Bacillati</taxon>
        <taxon>Actinomycetota</taxon>
        <taxon>Actinomycetes</taxon>
        <taxon>Mycobacteriales</taxon>
        <taxon>Mycobacteriaceae</taxon>
        <taxon>Mycolicibacter</taxon>
    </lineage>
</organism>